<comment type="cofactor">
    <cofactor evidence="1">
        <name>Zn(2+)</name>
        <dbReference type="ChEBI" id="CHEBI:29105"/>
    </cofactor>
</comment>
<keyword evidence="6" id="KW-0479">Metal-binding</keyword>
<dbReference type="STRING" id="1220554.GCA_001552135_05314"/>
<comment type="subcellular location">
    <subcellularLocation>
        <location evidence="2">Secreted</location>
    </subcellularLocation>
</comment>
<dbReference type="InterPro" id="IPR027268">
    <property type="entry name" value="Peptidase_M4/M1_CTD_sf"/>
</dbReference>
<feature type="region of interest" description="Disordered" evidence="11">
    <location>
        <begin position="26"/>
        <end position="50"/>
    </location>
</feature>
<dbReference type="GO" id="GO:0008270">
    <property type="term" value="F:zinc ion binding"/>
    <property type="evidence" value="ECO:0007669"/>
    <property type="project" value="InterPro"/>
</dbReference>
<dbReference type="GO" id="GO:0004222">
    <property type="term" value="F:metalloendopeptidase activity"/>
    <property type="evidence" value="ECO:0007669"/>
    <property type="project" value="InterPro"/>
</dbReference>
<keyword evidence="10" id="KW-0865">Zymogen</keyword>
<comment type="similarity">
    <text evidence="3">Belongs to the peptidase M36 family.</text>
</comment>
<dbReference type="Pfam" id="PF02128">
    <property type="entry name" value="Peptidase_M36"/>
    <property type="match status" value="1"/>
</dbReference>
<evidence type="ECO:0000256" key="11">
    <source>
        <dbReference type="SAM" id="MobiDB-lite"/>
    </source>
</evidence>
<feature type="region of interest" description="Disordered" evidence="11">
    <location>
        <begin position="292"/>
        <end position="341"/>
    </location>
</feature>
<keyword evidence="13" id="KW-1185">Reference proteome</keyword>
<dbReference type="InterPro" id="IPR001842">
    <property type="entry name" value="Peptidase_M36"/>
</dbReference>
<evidence type="ECO:0000256" key="10">
    <source>
        <dbReference type="ARBA" id="ARBA00023145"/>
    </source>
</evidence>
<evidence type="ECO:0000256" key="3">
    <source>
        <dbReference type="ARBA" id="ARBA00006006"/>
    </source>
</evidence>
<dbReference type="SUPFAM" id="SSF55486">
    <property type="entry name" value="Metalloproteases ('zincins'), catalytic domain"/>
    <property type="match status" value="1"/>
</dbReference>
<comment type="caution">
    <text evidence="12">The sequence shown here is derived from an EMBL/GenBank/DDBJ whole genome shotgun (WGS) entry which is preliminary data.</text>
</comment>
<evidence type="ECO:0000256" key="1">
    <source>
        <dbReference type="ARBA" id="ARBA00001947"/>
    </source>
</evidence>
<evidence type="ECO:0000256" key="5">
    <source>
        <dbReference type="ARBA" id="ARBA00022670"/>
    </source>
</evidence>
<dbReference type="GO" id="GO:0006508">
    <property type="term" value="P:proteolysis"/>
    <property type="evidence" value="ECO:0007669"/>
    <property type="project" value="UniProtKB-KW"/>
</dbReference>
<proteinExistence type="inferred from homology"/>
<evidence type="ECO:0000256" key="9">
    <source>
        <dbReference type="ARBA" id="ARBA00023049"/>
    </source>
</evidence>
<dbReference type="PANTHER" id="PTHR33478">
    <property type="entry name" value="EXTRACELLULAR METALLOPROTEINASE MEP"/>
    <property type="match status" value="1"/>
</dbReference>
<keyword evidence="7" id="KW-0378">Hydrolase</keyword>
<evidence type="ECO:0000256" key="4">
    <source>
        <dbReference type="ARBA" id="ARBA00022525"/>
    </source>
</evidence>
<evidence type="ECO:0000256" key="8">
    <source>
        <dbReference type="ARBA" id="ARBA00022833"/>
    </source>
</evidence>
<name>A0A5D0NLK6_9ACTN</name>
<dbReference type="InterPro" id="IPR050371">
    <property type="entry name" value="Fungal_virulence_M36"/>
</dbReference>
<dbReference type="GO" id="GO:0005615">
    <property type="term" value="C:extracellular space"/>
    <property type="evidence" value="ECO:0007669"/>
    <property type="project" value="InterPro"/>
</dbReference>
<dbReference type="PANTHER" id="PTHR33478:SF1">
    <property type="entry name" value="EXTRACELLULAR METALLOPROTEINASE MEP"/>
    <property type="match status" value="1"/>
</dbReference>
<keyword evidence="9" id="KW-0482">Metalloprotease</keyword>
<dbReference type="EMBL" id="VSFG01000003">
    <property type="protein sequence ID" value="TYB45363.1"/>
    <property type="molecule type" value="Genomic_DNA"/>
</dbReference>
<dbReference type="AlphaFoldDB" id="A0A5D0NLK6"/>
<evidence type="ECO:0000256" key="7">
    <source>
        <dbReference type="ARBA" id="ARBA00022801"/>
    </source>
</evidence>
<dbReference type="Gene3D" id="3.10.170.10">
    <property type="match status" value="1"/>
</dbReference>
<gene>
    <name evidence="12" type="ORF">FXF69_18115</name>
</gene>
<protein>
    <submittedName>
        <fullName evidence="12">Peptidase M36</fullName>
    </submittedName>
</protein>
<sequence length="963" mass="101966">MPRTRLTAATAVAVSGTLLTLGLAVPGRAEPPRSRPQPPPGERAELADKDVRPGLLAPTARQQSAARGVTVRWNKLGTPAVVAADGALASGLPGGPEQVARAYLTGHSDLFGLDAAAVSALEKVAVNPIGDGAAVLLRQRFGGLPAGYDGLVAIGVSGSEVVSVTSTLSRDGAAPAPATLSRDDAVKAAGRDAGIAARSARAARLVAVPTAQGARSAYQVTLMDASGAEPKAVTSYVDARSGAVLVRENLVDHDSDNPRWSVFPATPPGDYSSRDTRRTWCFAPAPGCKYVPGGDPSSGRPWDVDPATGAPTSTSLGNSARTYENRASSDPFTVGTRTNAPKADRNYTYPWTNQWFRSKCDPATLDSPQEADLEAAISNLFVQHNRMHDWSYRLGFTESAWNMQVDNGNRGGKGGDPELGNAQAGGRFGTVRDNANQITPPDGTPTITNMYLWQPIAGSFYAPCVDGDYDMSVIGHEFSHAISGRMIGGPDAGWQGAQAGAMNESTSDLFAMEYLNEYGFRTPGLTQYVTGAYVTGDRRTGIRNYDMSKSPLNYSDLGYDLVGTQVHADGEIWTATQFDVRQAFVDKYGRGNATLQRKCAEGTVPVAKCPGNRRWAQLSFDALLLMASGAVSYVDHRNALLAADTIRFGGKDHEMMWKVFARHGLGKDAASNGPNDPDARPSFASPLSRNADLTLKPGGDAKGGKVRLYVGDYEARAVPVADTDPATPLGDSVQLAPGRYSFLAVGAGFGHKRFTATVRASQRTLPVAMSRNEAAAANGATASGDGRSQPALLDETEATNWQSVEAPVAGRQVTVDLAGDRPVRVGRVQVSALLRPTVADDPEGPDTTQNRFTALRAFRLLACDATKADCTRNGSYRTVYTSPSDAFPADRPRPTAPDLIMRSFDLRDVSATHLRLQVVSSQCTGTPLYAGEQDNDPRSNTDCATASPRAGIVRAAELQAFAR</sequence>
<organism evidence="12 13">
    <name type="scientific">Actinomadura chibensis</name>
    <dbReference type="NCBI Taxonomy" id="392828"/>
    <lineage>
        <taxon>Bacteria</taxon>
        <taxon>Bacillati</taxon>
        <taxon>Actinomycetota</taxon>
        <taxon>Actinomycetes</taxon>
        <taxon>Streptosporangiales</taxon>
        <taxon>Thermomonosporaceae</taxon>
        <taxon>Actinomadura</taxon>
    </lineage>
</organism>
<accession>A0A5D0NLK6</accession>
<dbReference type="Proteomes" id="UP000323380">
    <property type="component" value="Unassembled WGS sequence"/>
</dbReference>
<feature type="compositionally biased region" description="Polar residues" evidence="11">
    <location>
        <begin position="310"/>
        <end position="339"/>
    </location>
</feature>
<reference evidence="12 13" key="1">
    <citation type="submission" date="2019-08" db="EMBL/GenBank/DDBJ databases">
        <title>Actinomadura sp. nov. CYP1-5 isolated from mountain soil.</title>
        <authorList>
            <person name="Songsumanus A."/>
            <person name="Kuncharoen N."/>
            <person name="Kudo T."/>
            <person name="Yuki M."/>
            <person name="Igarashi Y."/>
            <person name="Tanasupawat S."/>
        </authorList>
    </citation>
    <scope>NUCLEOTIDE SEQUENCE [LARGE SCALE GENOMIC DNA]</scope>
    <source>
        <strain evidence="12 13">JCM 14158</strain>
    </source>
</reference>
<evidence type="ECO:0000256" key="2">
    <source>
        <dbReference type="ARBA" id="ARBA00004613"/>
    </source>
</evidence>
<evidence type="ECO:0000256" key="6">
    <source>
        <dbReference type="ARBA" id="ARBA00022723"/>
    </source>
</evidence>
<dbReference type="Gene3D" id="1.10.390.10">
    <property type="entry name" value="Neutral Protease Domain 2"/>
    <property type="match status" value="1"/>
</dbReference>
<evidence type="ECO:0000313" key="12">
    <source>
        <dbReference type="EMBL" id="TYB45363.1"/>
    </source>
</evidence>
<keyword evidence="5" id="KW-0645">Protease</keyword>
<keyword evidence="4" id="KW-0964">Secreted</keyword>
<feature type="region of interest" description="Disordered" evidence="11">
    <location>
        <begin position="668"/>
        <end position="699"/>
    </location>
</feature>
<dbReference type="RefSeq" id="WP_067896854.1">
    <property type="nucleotide sequence ID" value="NZ_VSFG01000003.1"/>
</dbReference>
<keyword evidence="8" id="KW-0862">Zinc</keyword>
<evidence type="ECO:0000313" key="13">
    <source>
        <dbReference type="Proteomes" id="UP000323380"/>
    </source>
</evidence>